<dbReference type="EMBL" id="JBEYBF010000017">
    <property type="protein sequence ID" value="MEU1954754.1"/>
    <property type="molecule type" value="Genomic_DNA"/>
</dbReference>
<protein>
    <submittedName>
        <fullName evidence="1">Uncharacterized protein</fullName>
    </submittedName>
</protein>
<organism evidence="1 2">
    <name type="scientific">Nocardia rhamnosiphila</name>
    <dbReference type="NCBI Taxonomy" id="426716"/>
    <lineage>
        <taxon>Bacteria</taxon>
        <taxon>Bacillati</taxon>
        <taxon>Actinomycetota</taxon>
        <taxon>Actinomycetes</taxon>
        <taxon>Mycobacteriales</taxon>
        <taxon>Nocardiaceae</taxon>
        <taxon>Nocardia</taxon>
    </lineage>
</organism>
<evidence type="ECO:0000313" key="1">
    <source>
        <dbReference type="EMBL" id="MEU1954754.1"/>
    </source>
</evidence>
<accession>A0ABV2WV33</accession>
<gene>
    <name evidence="1" type="ORF">ABZ510_23155</name>
</gene>
<name>A0ABV2WV33_9NOCA</name>
<evidence type="ECO:0000313" key="2">
    <source>
        <dbReference type="Proteomes" id="UP001550628"/>
    </source>
</evidence>
<dbReference type="GeneID" id="96247279"/>
<sequence length="144" mass="15759">MLITKTSSGLYRCPETLHCLHGTAVLDGRVAEHWRNVPGECPWVGMKVTGQAVCPLGHRPWISSRHLRSAVHRDRGGAITTIGCPGLCPVRNVTIVEGLVGEHLRDSRTVCPWSGTRIVSRDFPPPLLFRRTGSAEPHPGGDRD</sequence>
<dbReference type="Proteomes" id="UP001550628">
    <property type="component" value="Unassembled WGS sequence"/>
</dbReference>
<reference evidence="1 2" key="1">
    <citation type="submission" date="2024-06" db="EMBL/GenBank/DDBJ databases">
        <title>The Natural Products Discovery Center: Release of the First 8490 Sequenced Strains for Exploring Actinobacteria Biosynthetic Diversity.</title>
        <authorList>
            <person name="Kalkreuter E."/>
            <person name="Kautsar S.A."/>
            <person name="Yang D."/>
            <person name="Bader C.D."/>
            <person name="Teijaro C.N."/>
            <person name="Fluegel L."/>
            <person name="Davis C.M."/>
            <person name="Simpson J.R."/>
            <person name="Lauterbach L."/>
            <person name="Steele A.D."/>
            <person name="Gui C."/>
            <person name="Meng S."/>
            <person name="Li G."/>
            <person name="Viehrig K."/>
            <person name="Ye F."/>
            <person name="Su P."/>
            <person name="Kiefer A.F."/>
            <person name="Nichols A."/>
            <person name="Cepeda A.J."/>
            <person name="Yan W."/>
            <person name="Fan B."/>
            <person name="Jiang Y."/>
            <person name="Adhikari A."/>
            <person name="Zheng C.-J."/>
            <person name="Schuster L."/>
            <person name="Cowan T.M."/>
            <person name="Smanski M.J."/>
            <person name="Chevrette M.G."/>
            <person name="De Carvalho L.P.S."/>
            <person name="Shen B."/>
        </authorList>
    </citation>
    <scope>NUCLEOTIDE SEQUENCE [LARGE SCALE GENOMIC DNA]</scope>
    <source>
        <strain evidence="1 2">NPDC019708</strain>
    </source>
</reference>
<dbReference type="RefSeq" id="WP_030522467.1">
    <property type="nucleotide sequence ID" value="NZ_JBEYBD010000022.1"/>
</dbReference>
<proteinExistence type="predicted"/>
<comment type="caution">
    <text evidence="1">The sequence shown here is derived from an EMBL/GenBank/DDBJ whole genome shotgun (WGS) entry which is preliminary data.</text>
</comment>
<keyword evidence="2" id="KW-1185">Reference proteome</keyword>